<sequence>MATTKKQTLQTKMLLLPLFFAVDRILMFVAGYIVKYPGNIPSVRRVSFQGQPRPFEKDKKGNGLSQYHCLKQMDIELEFFTKILRQNLPFSRTYDR</sequence>
<reference evidence="2 3" key="1">
    <citation type="submission" date="2013-11" db="EMBL/GenBank/DDBJ databases">
        <title>Metagenomic analysis of a methanogenic consortium involved in long chain n-alkane degradation.</title>
        <authorList>
            <person name="Davidova I.A."/>
            <person name="Callaghan A.V."/>
            <person name="Wawrik B."/>
            <person name="Pruitt S."/>
            <person name="Marks C."/>
            <person name="Duncan K.E."/>
            <person name="Suflita J.M."/>
        </authorList>
    </citation>
    <scope>NUCLEOTIDE SEQUENCE [LARGE SCALE GENOMIC DNA]</scope>
    <source>
        <strain evidence="2 3">SPR</strain>
    </source>
</reference>
<keyword evidence="1" id="KW-0812">Transmembrane</keyword>
<keyword evidence="1" id="KW-0472">Membrane</keyword>
<evidence type="ECO:0000313" key="3">
    <source>
        <dbReference type="Proteomes" id="UP000032233"/>
    </source>
</evidence>
<name>A0A0D2J4E7_9BACT</name>
<protein>
    <submittedName>
        <fullName evidence="2">Uncharacterized protein</fullName>
    </submittedName>
</protein>
<evidence type="ECO:0000256" key="1">
    <source>
        <dbReference type="SAM" id="Phobius"/>
    </source>
</evidence>
<dbReference type="EMBL" id="AZAC01000020">
    <property type="protein sequence ID" value="KIX12994.1"/>
    <property type="molecule type" value="Genomic_DNA"/>
</dbReference>
<keyword evidence="1" id="KW-1133">Transmembrane helix</keyword>
<evidence type="ECO:0000313" key="2">
    <source>
        <dbReference type="EMBL" id="KIX12994.1"/>
    </source>
</evidence>
<keyword evidence="3" id="KW-1185">Reference proteome</keyword>
<feature type="transmembrane region" description="Helical" evidence="1">
    <location>
        <begin position="14"/>
        <end position="34"/>
    </location>
</feature>
<comment type="caution">
    <text evidence="2">The sequence shown here is derived from an EMBL/GenBank/DDBJ whole genome shotgun (WGS) entry which is preliminary data.</text>
</comment>
<dbReference type="AlphaFoldDB" id="A0A0D2J4E7"/>
<organism evidence="2 3">
    <name type="scientific">Dethiosulfatarculus sandiegensis</name>
    <dbReference type="NCBI Taxonomy" id="1429043"/>
    <lineage>
        <taxon>Bacteria</taxon>
        <taxon>Pseudomonadati</taxon>
        <taxon>Thermodesulfobacteriota</taxon>
        <taxon>Desulfarculia</taxon>
        <taxon>Desulfarculales</taxon>
        <taxon>Desulfarculaceae</taxon>
        <taxon>Dethiosulfatarculus</taxon>
    </lineage>
</organism>
<accession>A0A0D2J4E7</accession>
<dbReference type="Proteomes" id="UP000032233">
    <property type="component" value="Unassembled WGS sequence"/>
</dbReference>
<proteinExistence type="predicted"/>
<dbReference type="InParanoid" id="A0A0D2J4E7"/>
<dbReference type="RefSeq" id="WP_044349926.1">
    <property type="nucleotide sequence ID" value="NZ_AZAC01000020.1"/>
</dbReference>
<gene>
    <name evidence="2" type="ORF">X474_16230</name>
</gene>